<dbReference type="PANTHER" id="PTHR30008">
    <property type="entry name" value="EXODEOXYRIBONUCLEASE 7 LARGE SUBUNIT"/>
    <property type="match status" value="1"/>
</dbReference>
<reference evidence="9" key="1">
    <citation type="submission" date="2021-07" db="EMBL/GenBank/DDBJ databases">
        <title>Complete genome sequence of Crassaminicella sp. 143-21, isolated from a deep-sea hydrothermal vent.</title>
        <authorList>
            <person name="Li X."/>
        </authorList>
    </citation>
    <scope>NUCLEOTIDE SEQUENCE</scope>
    <source>
        <strain evidence="9">143-21</strain>
    </source>
</reference>
<dbReference type="GO" id="GO:0008855">
    <property type="term" value="F:exodeoxyribonuclease VII activity"/>
    <property type="evidence" value="ECO:0007669"/>
    <property type="project" value="UniProtKB-EC"/>
</dbReference>
<comment type="similarity">
    <text evidence="5 6">Belongs to the XseA family.</text>
</comment>
<sequence length="417" mass="47491">MRIRALTVSELNKYIKKVLSSDPILNHITLKGEISNFKAHGSGHFYLSLKDKHSKINCVMFKGNNVKLKFFPENGMQVIVKGYISTYERDGQYQMYIEEMEPDGIGALHLAFEQLKIKLKKEGLFDPDKKLPIPFFPKKIAVVTSPTGAAIRDIISVVTRRNNYVDILIYPVLVQGENAGLEIAKAIDEINKNFTDIDLIIIGRGGGSLEELWAFNENNVARSIYLSKIPIISAVGHETDYTIADFVADLRAPTPSAAAELAVPRILDIKYTLQTFYDKINFSLSQILKEKRNKLIQVDETKLQIHLQSKVDEKRQTIDILQKDLLNHMHMRLEKSKTRLISSITKLEAINPLSTITRGYSIVFDEKHQRTINSIEKINKGDCINIMLTDGIASCIVTKKEKEDYFFERISKFEIKQ</sequence>
<evidence type="ECO:0000256" key="2">
    <source>
        <dbReference type="ARBA" id="ARBA00022722"/>
    </source>
</evidence>
<evidence type="ECO:0000256" key="6">
    <source>
        <dbReference type="RuleBase" id="RU004355"/>
    </source>
</evidence>
<evidence type="ECO:0000256" key="5">
    <source>
        <dbReference type="HAMAP-Rule" id="MF_00378"/>
    </source>
</evidence>
<evidence type="ECO:0000256" key="1">
    <source>
        <dbReference type="ARBA" id="ARBA00022490"/>
    </source>
</evidence>
<evidence type="ECO:0000256" key="3">
    <source>
        <dbReference type="ARBA" id="ARBA00022801"/>
    </source>
</evidence>
<name>A0ABX8RB60_9CLOT</name>
<evidence type="ECO:0000259" key="7">
    <source>
        <dbReference type="Pfam" id="PF02601"/>
    </source>
</evidence>
<dbReference type="NCBIfam" id="TIGR00237">
    <property type="entry name" value="xseA"/>
    <property type="match status" value="1"/>
</dbReference>
<comment type="subunit">
    <text evidence="5">Heterooligomer composed of large and small subunits.</text>
</comment>
<keyword evidence="1 5" id="KW-0963">Cytoplasm</keyword>
<evidence type="ECO:0000313" key="9">
    <source>
        <dbReference type="EMBL" id="QXM06026.1"/>
    </source>
</evidence>
<dbReference type="HAMAP" id="MF_00378">
    <property type="entry name" value="Exonuc_7_L"/>
    <property type="match status" value="1"/>
</dbReference>
<dbReference type="PANTHER" id="PTHR30008:SF0">
    <property type="entry name" value="EXODEOXYRIBONUCLEASE 7 LARGE SUBUNIT"/>
    <property type="match status" value="1"/>
</dbReference>
<keyword evidence="10" id="KW-1185">Reference proteome</keyword>
<dbReference type="InterPro" id="IPR025824">
    <property type="entry name" value="OB-fold_nuc-bd_dom"/>
</dbReference>
<dbReference type="InterPro" id="IPR020579">
    <property type="entry name" value="Exonuc_VII_lsu_C"/>
</dbReference>
<dbReference type="Pfam" id="PF13742">
    <property type="entry name" value="tRNA_anti_2"/>
    <property type="match status" value="1"/>
</dbReference>
<evidence type="ECO:0000259" key="8">
    <source>
        <dbReference type="Pfam" id="PF13742"/>
    </source>
</evidence>
<dbReference type="Pfam" id="PF02601">
    <property type="entry name" value="Exonuc_VII_L"/>
    <property type="match status" value="1"/>
</dbReference>
<comment type="catalytic activity">
    <reaction evidence="5 6">
        <text>Exonucleolytic cleavage in either 5'- to 3'- or 3'- to 5'-direction to yield nucleoside 5'-phosphates.</text>
        <dbReference type="EC" id="3.1.11.6"/>
    </reaction>
</comment>
<gene>
    <name evidence="5 9" type="primary">xseA</name>
    <name evidence="9" type="ORF">KVH43_11815</name>
</gene>
<organism evidence="9 10">
    <name type="scientific">Crassaminicella indica</name>
    <dbReference type="NCBI Taxonomy" id="2855394"/>
    <lineage>
        <taxon>Bacteria</taxon>
        <taxon>Bacillati</taxon>
        <taxon>Bacillota</taxon>
        <taxon>Clostridia</taxon>
        <taxon>Eubacteriales</taxon>
        <taxon>Clostridiaceae</taxon>
        <taxon>Crassaminicella</taxon>
    </lineage>
</organism>
<dbReference type="EC" id="3.1.11.6" evidence="5"/>
<dbReference type="CDD" id="cd04489">
    <property type="entry name" value="ExoVII_LU_OBF"/>
    <property type="match status" value="1"/>
</dbReference>
<keyword evidence="3 5" id="KW-0378">Hydrolase</keyword>
<comment type="subcellular location">
    <subcellularLocation>
        <location evidence="5 6">Cytoplasm</location>
    </subcellularLocation>
</comment>
<proteinExistence type="inferred from homology"/>
<dbReference type="EMBL" id="CP078093">
    <property type="protein sequence ID" value="QXM06026.1"/>
    <property type="molecule type" value="Genomic_DNA"/>
</dbReference>
<comment type="function">
    <text evidence="5">Bidirectionally degrades single-stranded DNA into large acid-insoluble oligonucleotides, which are then degraded further into small acid-soluble oligonucleotides.</text>
</comment>
<protein>
    <recommendedName>
        <fullName evidence="5">Exodeoxyribonuclease 7 large subunit</fullName>
        <ecNumber evidence="5">3.1.11.6</ecNumber>
    </recommendedName>
    <alternativeName>
        <fullName evidence="5">Exodeoxyribonuclease VII large subunit</fullName>
        <shortName evidence="5">Exonuclease VII large subunit</shortName>
    </alternativeName>
</protein>
<feature type="domain" description="OB-fold nucleic acid binding" evidence="8">
    <location>
        <begin position="6"/>
        <end position="101"/>
    </location>
</feature>
<evidence type="ECO:0000313" key="10">
    <source>
        <dbReference type="Proteomes" id="UP000886818"/>
    </source>
</evidence>
<dbReference type="InterPro" id="IPR003753">
    <property type="entry name" value="Exonuc_VII_L"/>
</dbReference>
<evidence type="ECO:0000256" key="4">
    <source>
        <dbReference type="ARBA" id="ARBA00022839"/>
    </source>
</evidence>
<keyword evidence="2 5" id="KW-0540">Nuclease</keyword>
<keyword evidence="4 5" id="KW-0269">Exonuclease</keyword>
<dbReference type="Proteomes" id="UP000886818">
    <property type="component" value="Chromosome"/>
</dbReference>
<feature type="domain" description="Exonuclease VII large subunit C-terminal" evidence="7">
    <location>
        <begin position="124"/>
        <end position="340"/>
    </location>
</feature>
<dbReference type="RefSeq" id="WP_218282723.1">
    <property type="nucleotide sequence ID" value="NZ_CP078093.1"/>
</dbReference>
<accession>A0ABX8RB60</accession>